<dbReference type="Proteomes" id="UP000681425">
    <property type="component" value="Chromosome"/>
</dbReference>
<sequence>MAAKSFMLVSVAMLAACGSTNSDEGGATQRQQIGQVWKYEAKTDPATGKATPLAYLGSANSVKTMTAPDTFAVILLQKMRNGETGVTVKAVGAPFTCDLSSCAVEASMDGGAPKKWQGRMTDTKDGISIPPPQNAFEAIRDSKSVKVKIDLGTEGAQDFTFNTAGFAWPKP</sequence>
<keyword evidence="1" id="KW-0732">Signal</keyword>
<accession>A0A975Q043</accession>
<dbReference type="EMBL" id="CP073910">
    <property type="protein sequence ID" value="QUT04241.1"/>
    <property type="molecule type" value="Genomic_DNA"/>
</dbReference>
<protein>
    <submittedName>
        <fullName evidence="2">Uncharacterized protein</fullName>
    </submittedName>
</protein>
<proteinExistence type="predicted"/>
<name>A0A975Q043_9SPHN</name>
<feature type="chain" id="PRO_5037317678" evidence="1">
    <location>
        <begin position="23"/>
        <end position="171"/>
    </location>
</feature>
<evidence type="ECO:0000256" key="1">
    <source>
        <dbReference type="SAM" id="SignalP"/>
    </source>
</evidence>
<organism evidence="2 3">
    <name type="scientific">Sphingobium phenoxybenzoativorans</name>
    <dbReference type="NCBI Taxonomy" id="1592790"/>
    <lineage>
        <taxon>Bacteria</taxon>
        <taxon>Pseudomonadati</taxon>
        <taxon>Pseudomonadota</taxon>
        <taxon>Alphaproteobacteria</taxon>
        <taxon>Sphingomonadales</taxon>
        <taxon>Sphingomonadaceae</taxon>
        <taxon>Sphingobium</taxon>
    </lineage>
</organism>
<evidence type="ECO:0000313" key="2">
    <source>
        <dbReference type="EMBL" id="QUT04241.1"/>
    </source>
</evidence>
<dbReference type="KEGG" id="spph:KFK14_14215"/>
<evidence type="ECO:0000313" key="3">
    <source>
        <dbReference type="Proteomes" id="UP000681425"/>
    </source>
</evidence>
<dbReference type="RefSeq" id="WP_212608093.1">
    <property type="nucleotide sequence ID" value="NZ_CP073910.1"/>
</dbReference>
<dbReference type="AlphaFoldDB" id="A0A975Q043"/>
<feature type="signal peptide" evidence="1">
    <location>
        <begin position="1"/>
        <end position="22"/>
    </location>
</feature>
<reference evidence="2" key="1">
    <citation type="submission" date="2021-04" db="EMBL/GenBank/DDBJ databases">
        <title>Isolation of p-tert-butylphenol degrading bacteria Sphingobium phenoxybenzoativorans Tas13 from active sludge.</title>
        <authorList>
            <person name="Li Y."/>
        </authorList>
    </citation>
    <scope>NUCLEOTIDE SEQUENCE</scope>
    <source>
        <strain evidence="2">Tas13</strain>
    </source>
</reference>
<dbReference type="PROSITE" id="PS51257">
    <property type="entry name" value="PROKAR_LIPOPROTEIN"/>
    <property type="match status" value="1"/>
</dbReference>
<keyword evidence="3" id="KW-1185">Reference proteome</keyword>
<gene>
    <name evidence="2" type="ORF">KFK14_14215</name>
</gene>